<feature type="transmembrane region" description="Helical" evidence="14">
    <location>
        <begin position="654"/>
        <end position="675"/>
    </location>
</feature>
<evidence type="ECO:0000256" key="10">
    <source>
        <dbReference type="ARBA" id="ARBA00022989"/>
    </source>
</evidence>
<feature type="transmembrane region" description="Helical" evidence="14">
    <location>
        <begin position="120"/>
        <end position="138"/>
    </location>
</feature>
<dbReference type="PANTHER" id="PTHR10050:SF46">
    <property type="entry name" value="PROTEIN O-MANNOSYL-TRANSFERASE 2"/>
    <property type="match status" value="1"/>
</dbReference>
<feature type="transmembrane region" description="Helical" evidence="14">
    <location>
        <begin position="606"/>
        <end position="623"/>
    </location>
</feature>
<keyword evidence="9 14" id="KW-0256">Endoplasmic reticulum</keyword>
<keyword evidence="5 14" id="KW-0328">Glycosyltransferase</keyword>
<organism evidence="16 17">
    <name type="scientific">Nematocida ausubeli (strain ATCC PRA-371 / ERTm2)</name>
    <name type="common">Nematode killer fungus</name>
    <dbReference type="NCBI Taxonomy" id="1913371"/>
    <lineage>
        <taxon>Eukaryota</taxon>
        <taxon>Fungi</taxon>
        <taxon>Fungi incertae sedis</taxon>
        <taxon>Microsporidia</taxon>
        <taxon>Nematocida</taxon>
    </lineage>
</organism>
<dbReference type="InterPro" id="IPR016093">
    <property type="entry name" value="MIR_motif"/>
</dbReference>
<feature type="transmembrane region" description="Helical" evidence="14">
    <location>
        <begin position="217"/>
        <end position="236"/>
    </location>
</feature>
<evidence type="ECO:0000259" key="15">
    <source>
        <dbReference type="PROSITE" id="PS50919"/>
    </source>
</evidence>
<evidence type="ECO:0000256" key="5">
    <source>
        <dbReference type="ARBA" id="ARBA00022676"/>
    </source>
</evidence>
<feature type="transmembrane region" description="Helical" evidence="14">
    <location>
        <begin position="629"/>
        <end position="647"/>
    </location>
</feature>
<dbReference type="InterPro" id="IPR003342">
    <property type="entry name" value="ArnT-like_N"/>
</dbReference>
<evidence type="ECO:0000313" key="16">
    <source>
        <dbReference type="EMBL" id="KFG26609.1"/>
    </source>
</evidence>
<feature type="transmembrane region" description="Helical" evidence="14">
    <location>
        <begin position="248"/>
        <end position="274"/>
    </location>
</feature>
<proteinExistence type="inferred from homology"/>
<name>A0A086J391_NEMA1</name>
<dbReference type="Proteomes" id="UP000054524">
    <property type="component" value="Unassembled WGS sequence"/>
</dbReference>
<comment type="function">
    <text evidence="14">Transfers mannose from Dol-P-mannose to Ser or Thr residues on proteins.</text>
</comment>
<evidence type="ECO:0000256" key="1">
    <source>
        <dbReference type="ARBA" id="ARBA00004477"/>
    </source>
</evidence>
<sequence>MEVERLKKGLFKTTKIQEQEKYTRKKKKISSLYLDCVFIFLVSLVVRMFRIERGGFVLWDEAHFGKFAGHYLNREFFFDVHPPLGKLLTALSGWIVGMNKSFAFSSGDAYTEDVDYVGMRIFHCLFGSAVPVCGYIILRTLLIPRSASICVSLGLVFENALVSVSRLILLDSFLVFFICLSEVFLARIVMQNHRVERIGGDLVCLGVSIGCAMSVKWVGFLTVAHVGIFAVYILLQEIRKRRTAFFSLFYRLAVTLIVIPVCVYMFTFYVHFWVLNRSGPGDGEMSSRFQSFLHNNEVLENDIDLLYGNKVTIRNNRLGTGLLHSHIDRYPIGGQQVTSYPHKDSNNHWRILKVGTDAGKVNSNEDLVMHHIETNTYLTVNEIDARTSSDPETELHEKYAIPEDAKKVMCMSNEEMNNSVLSNAVFHFEPVQNEDAFHPLTTHFYIKSTQYNCYLKYTGNKLPAWGHQQGEILCTPEKGSGSVWNIEMNRSDEGISQSMPPKALNFFEFIRSAVELNVSMNTANNSLKDDGKDTFGSLPLEWLLPKKWLKLNRWDGVVPRFAMVGNIFTWYAGTLSLCILFGYFLLGLTRKIKTLNKYNTRRSGRMYILLGGWAFHYLPFLMVTRILYLHHYLPCLFFGLLGIAILAEKRKLFAYTYALLVTACFIYFAPITYGYSGAIENMPGYKLFGDWWNIYTA</sequence>
<keyword evidence="17" id="KW-1185">Reference proteome</keyword>
<keyword evidence="7 14" id="KW-0812">Transmembrane</keyword>
<dbReference type="PROSITE" id="PS50919">
    <property type="entry name" value="MIR"/>
    <property type="match status" value="1"/>
</dbReference>
<evidence type="ECO:0000256" key="11">
    <source>
        <dbReference type="ARBA" id="ARBA00023136"/>
    </source>
</evidence>
<accession>A0A086J391</accession>
<dbReference type="EMBL" id="AKIJ01000002">
    <property type="protein sequence ID" value="KFG26609.1"/>
    <property type="molecule type" value="Genomic_DNA"/>
</dbReference>
<dbReference type="HOGENOM" id="CLU_008438_2_1_1"/>
<dbReference type="Pfam" id="PF02366">
    <property type="entry name" value="PMT"/>
    <property type="match status" value="1"/>
</dbReference>
<feature type="domain" description="MIR" evidence="15">
    <location>
        <begin position="302"/>
        <end position="354"/>
    </location>
</feature>
<keyword evidence="8" id="KW-0677">Repeat</keyword>
<dbReference type="UniPathway" id="UPA00378"/>
<gene>
    <name evidence="16" type="ORF">NESG_00760</name>
</gene>
<dbReference type="InterPro" id="IPR027005">
    <property type="entry name" value="PMT-like"/>
</dbReference>
<dbReference type="InterPro" id="IPR032421">
    <property type="entry name" value="PMT_4TMC"/>
</dbReference>
<keyword evidence="10 14" id="KW-1133">Transmembrane helix</keyword>
<evidence type="ECO:0000256" key="12">
    <source>
        <dbReference type="ARBA" id="ARBA00045085"/>
    </source>
</evidence>
<evidence type="ECO:0000256" key="9">
    <source>
        <dbReference type="ARBA" id="ARBA00022824"/>
    </source>
</evidence>
<dbReference type="SMART" id="SM00472">
    <property type="entry name" value="MIR"/>
    <property type="match status" value="2"/>
</dbReference>
<dbReference type="EC" id="2.4.1.109" evidence="4 14"/>
<comment type="subcellular location">
    <subcellularLocation>
        <location evidence="1 14">Endoplasmic reticulum membrane</location>
        <topology evidence="1 14">Multi-pass membrane protein</topology>
    </subcellularLocation>
</comment>
<feature type="transmembrane region" description="Helical" evidence="14">
    <location>
        <begin position="32"/>
        <end position="49"/>
    </location>
</feature>
<keyword evidence="6 14" id="KW-0808">Transferase</keyword>
<dbReference type="InterPro" id="IPR036300">
    <property type="entry name" value="MIR_dom_sf"/>
</dbReference>
<evidence type="ECO:0000256" key="7">
    <source>
        <dbReference type="ARBA" id="ARBA00022692"/>
    </source>
</evidence>
<dbReference type="SUPFAM" id="SSF82109">
    <property type="entry name" value="MIR domain"/>
    <property type="match status" value="1"/>
</dbReference>
<keyword evidence="11 14" id="KW-0472">Membrane</keyword>
<comment type="caution">
    <text evidence="16">The sequence shown here is derived from an EMBL/GenBank/DDBJ whole genome shotgun (WGS) entry which is preliminary data.</text>
</comment>
<dbReference type="GO" id="GO:0005789">
    <property type="term" value="C:endoplasmic reticulum membrane"/>
    <property type="evidence" value="ECO:0007669"/>
    <property type="project" value="UniProtKB-SubCell"/>
</dbReference>
<dbReference type="Gene3D" id="2.80.10.50">
    <property type="match status" value="1"/>
</dbReference>
<dbReference type="PANTHER" id="PTHR10050">
    <property type="entry name" value="DOLICHYL-PHOSPHATE-MANNOSE--PROTEIN MANNOSYLTRANSFERASE"/>
    <property type="match status" value="1"/>
</dbReference>
<reference evidence="16 17" key="1">
    <citation type="journal article" date="2014" name="Genome Announc.">
        <title>Genome Sequence of the Microsporidian Species Nematocida sp1 Strain ERTm6 (ATCC PRA-372).</title>
        <authorList>
            <person name="Bakowski M.A."/>
            <person name="Priest M."/>
            <person name="Young S."/>
            <person name="Cuomo C.A."/>
            <person name="Troemel E.R."/>
        </authorList>
    </citation>
    <scope>NUCLEOTIDE SEQUENCE [LARGE SCALE GENOMIC DNA]</scope>
    <source>
        <strain evidence="16 17">ERTm6</strain>
    </source>
</reference>
<evidence type="ECO:0000256" key="13">
    <source>
        <dbReference type="ARBA" id="ARBA00045102"/>
    </source>
</evidence>
<evidence type="ECO:0000256" key="14">
    <source>
        <dbReference type="RuleBase" id="RU367007"/>
    </source>
</evidence>
<dbReference type="RefSeq" id="XP_052905164.1">
    <property type="nucleotide sequence ID" value="XM_053048404.1"/>
</dbReference>
<comment type="catalytic activity">
    <reaction evidence="12 14">
        <text>a di-trans,poly-cis-dolichyl beta-D-mannosyl phosphate + L-threonyl-[protein] = 3-O-(alpha-D-mannosyl)-L-threonyl-[protein] + a di-trans,poly-cis-dolichyl phosphate + H(+)</text>
        <dbReference type="Rhea" id="RHEA:53396"/>
        <dbReference type="Rhea" id="RHEA-COMP:11060"/>
        <dbReference type="Rhea" id="RHEA-COMP:13547"/>
        <dbReference type="Rhea" id="RHEA-COMP:19498"/>
        <dbReference type="Rhea" id="RHEA-COMP:19501"/>
        <dbReference type="ChEBI" id="CHEBI:15378"/>
        <dbReference type="ChEBI" id="CHEBI:30013"/>
        <dbReference type="ChEBI" id="CHEBI:57683"/>
        <dbReference type="ChEBI" id="CHEBI:58211"/>
        <dbReference type="ChEBI" id="CHEBI:137323"/>
        <dbReference type="EC" id="2.4.1.109"/>
    </reaction>
</comment>
<comment type="pathway">
    <text evidence="2 14">Protein modification; protein glycosylation.</text>
</comment>
<evidence type="ECO:0000256" key="4">
    <source>
        <dbReference type="ARBA" id="ARBA00012839"/>
    </source>
</evidence>
<dbReference type="GeneID" id="77675733"/>
<comment type="catalytic activity">
    <reaction evidence="13 14">
        <text>a di-trans,poly-cis-dolichyl beta-D-mannosyl phosphate + L-seryl-[protein] = 3-O-(alpha-D-mannosyl)-L-seryl-[protein] + a di-trans,poly-cis-dolichyl phosphate + H(+)</text>
        <dbReference type="Rhea" id="RHEA:17377"/>
        <dbReference type="Rhea" id="RHEA-COMP:9863"/>
        <dbReference type="Rhea" id="RHEA-COMP:13546"/>
        <dbReference type="Rhea" id="RHEA-COMP:19498"/>
        <dbReference type="Rhea" id="RHEA-COMP:19501"/>
        <dbReference type="ChEBI" id="CHEBI:15378"/>
        <dbReference type="ChEBI" id="CHEBI:29999"/>
        <dbReference type="ChEBI" id="CHEBI:57683"/>
        <dbReference type="ChEBI" id="CHEBI:58211"/>
        <dbReference type="ChEBI" id="CHEBI:137321"/>
        <dbReference type="EC" id="2.4.1.109"/>
    </reaction>
</comment>
<feature type="transmembrane region" description="Helical" evidence="14">
    <location>
        <begin position="568"/>
        <end position="586"/>
    </location>
</feature>
<evidence type="ECO:0000256" key="8">
    <source>
        <dbReference type="ARBA" id="ARBA00022737"/>
    </source>
</evidence>
<evidence type="ECO:0000256" key="6">
    <source>
        <dbReference type="ARBA" id="ARBA00022679"/>
    </source>
</evidence>
<feature type="transmembrane region" description="Helical" evidence="14">
    <location>
        <begin position="167"/>
        <end position="190"/>
    </location>
</feature>
<dbReference type="Pfam" id="PF02815">
    <property type="entry name" value="MIR"/>
    <property type="match status" value="1"/>
</dbReference>
<evidence type="ECO:0000313" key="17">
    <source>
        <dbReference type="Proteomes" id="UP000054524"/>
    </source>
</evidence>
<evidence type="ECO:0000256" key="2">
    <source>
        <dbReference type="ARBA" id="ARBA00004922"/>
    </source>
</evidence>
<dbReference type="Pfam" id="PF16192">
    <property type="entry name" value="PMT_4TMC"/>
    <property type="match status" value="1"/>
</dbReference>
<comment type="similarity">
    <text evidence="3 14">Belongs to the glycosyltransferase 39 family.</text>
</comment>
<dbReference type="AlphaFoldDB" id="A0A086J391"/>
<protein>
    <recommendedName>
        <fullName evidence="4 14">Dolichyl-phosphate-mannose--protein mannosyltransferase</fullName>
        <ecNumber evidence="4 14">2.4.1.109</ecNumber>
    </recommendedName>
</protein>
<dbReference type="GO" id="GO:0004169">
    <property type="term" value="F:dolichyl-phosphate-mannose-protein mannosyltransferase activity"/>
    <property type="evidence" value="ECO:0007669"/>
    <property type="project" value="UniProtKB-UniRule"/>
</dbReference>
<evidence type="ECO:0000256" key="3">
    <source>
        <dbReference type="ARBA" id="ARBA00007222"/>
    </source>
</evidence>